<dbReference type="Proteomes" id="UP000034392">
    <property type="component" value="Chromosome"/>
</dbReference>
<dbReference type="KEGG" id="aay:WYH_01136"/>
<dbReference type="Pfam" id="PF04536">
    <property type="entry name" value="TPM_phosphatase"/>
    <property type="match status" value="1"/>
</dbReference>
<reference evidence="1" key="1">
    <citation type="submission" date="2015-05" db="EMBL/GenBank/DDBJ databases">
        <title>The complete genome of Altererythrobacter atlanticus strain 26DY36.</title>
        <authorList>
            <person name="Wu Y.-H."/>
            <person name="Cheng H."/>
            <person name="Wu X.-W."/>
        </authorList>
    </citation>
    <scope>NUCLEOTIDE SEQUENCE [LARGE SCALE GENOMIC DNA]</scope>
    <source>
        <strain evidence="1">26DY36</strain>
    </source>
</reference>
<protein>
    <submittedName>
        <fullName evidence="1">Uncharacterized protein</fullName>
    </submittedName>
</protein>
<evidence type="ECO:0000313" key="2">
    <source>
        <dbReference type="Proteomes" id="UP000034392"/>
    </source>
</evidence>
<proteinExistence type="predicted"/>
<dbReference type="EMBL" id="CP011452">
    <property type="protein sequence ID" value="AKH42182.1"/>
    <property type="molecule type" value="Genomic_DNA"/>
</dbReference>
<keyword evidence="2" id="KW-1185">Reference proteome</keyword>
<dbReference type="Gene3D" id="3.10.310.50">
    <property type="match status" value="1"/>
</dbReference>
<dbReference type="PANTHER" id="PTHR30373">
    <property type="entry name" value="UPF0603 PROTEIN YGCG"/>
    <property type="match status" value="1"/>
</dbReference>
<gene>
    <name evidence="1" type="ORF">WYH_01136</name>
</gene>
<dbReference type="InterPro" id="IPR007621">
    <property type="entry name" value="TPM_dom"/>
</dbReference>
<sequence length="265" mass="27097">MALLAAFLALPAAAQDLPERPDGPILDAANILPDAEEAALDQRLRAYNQETGRAIIVATVPSLEGDTIENYAVELYEKWGIGGAETDMGALLLVAPEERKVRIEVGYGLTPYLTDVMSGRIIRNEIVPQFKAGNMAGGVLAGVDGILETLSMDPADAKAIAEAEAAAQADRGSDREGASIGGVIFWIVMIVVFISIFGRGGRKHRRYGVGSAVGDVLLWSAIGSAMGGRSHDSGWGGGGGGFSGGGGFGGFGGGMSGGGGASGSW</sequence>
<dbReference type="AlphaFoldDB" id="A0A0F7KSD7"/>
<dbReference type="PATRIC" id="fig|1267766.3.peg.1142"/>
<name>A0A0F7KSD7_9SPHN</name>
<organism evidence="1 2">
    <name type="scientific">Croceibacterium atlanticum</name>
    <dbReference type="NCBI Taxonomy" id="1267766"/>
    <lineage>
        <taxon>Bacteria</taxon>
        <taxon>Pseudomonadati</taxon>
        <taxon>Pseudomonadota</taxon>
        <taxon>Alphaproteobacteria</taxon>
        <taxon>Sphingomonadales</taxon>
        <taxon>Erythrobacteraceae</taxon>
        <taxon>Croceibacterium</taxon>
    </lineage>
</organism>
<accession>A0A0F7KSD7</accession>
<dbReference type="PANTHER" id="PTHR30373:SF2">
    <property type="entry name" value="UPF0603 PROTEIN YGCG"/>
    <property type="match status" value="1"/>
</dbReference>
<evidence type="ECO:0000313" key="1">
    <source>
        <dbReference type="EMBL" id="AKH42182.1"/>
    </source>
</evidence>
<dbReference type="STRING" id="1267766.WYH_01136"/>